<reference evidence="9" key="1">
    <citation type="submission" date="2023-03" db="EMBL/GenBank/DDBJ databases">
        <authorList>
            <person name="Julca I."/>
        </authorList>
    </citation>
    <scope>NUCLEOTIDE SEQUENCE</scope>
</reference>
<dbReference type="InterPro" id="IPR006671">
    <property type="entry name" value="Cyclin_N"/>
</dbReference>
<name>A0AAV1E840_OLDCO</name>
<dbReference type="CDD" id="cd20543">
    <property type="entry name" value="CYCLIN_AtCycD-like_rpt1"/>
    <property type="match status" value="1"/>
</dbReference>
<dbReference type="Proteomes" id="UP001161247">
    <property type="component" value="Chromosome 8"/>
</dbReference>
<feature type="region of interest" description="Disordered" evidence="6">
    <location>
        <begin position="326"/>
        <end position="358"/>
    </location>
</feature>
<feature type="region of interest" description="Disordered" evidence="6">
    <location>
        <begin position="24"/>
        <end position="51"/>
    </location>
</feature>
<keyword evidence="10" id="KW-1185">Reference proteome</keyword>
<evidence type="ECO:0000259" key="7">
    <source>
        <dbReference type="SMART" id="SM00385"/>
    </source>
</evidence>
<protein>
    <submittedName>
        <fullName evidence="9">OLC1v1016851C1</fullName>
    </submittedName>
</protein>
<feature type="domain" description="Cyclin C-terminal" evidence="8">
    <location>
        <begin position="205"/>
        <end position="331"/>
    </location>
</feature>
<accession>A0AAV1E840</accession>
<comment type="similarity">
    <text evidence="1">Belongs to the cyclin family. Cyclin D subfamily.</text>
</comment>
<dbReference type="GO" id="GO:0010444">
    <property type="term" value="P:guard mother cell differentiation"/>
    <property type="evidence" value="ECO:0007669"/>
    <property type="project" value="UniProtKB-ARBA"/>
</dbReference>
<dbReference type="PANTHER" id="PTHR10177">
    <property type="entry name" value="CYCLINS"/>
    <property type="match status" value="1"/>
</dbReference>
<proteinExistence type="inferred from homology"/>
<dbReference type="CDD" id="cd20544">
    <property type="entry name" value="CYCLIN_AtCycD-like_rpt2"/>
    <property type="match status" value="1"/>
</dbReference>
<feature type="domain" description="Cyclin-like" evidence="7">
    <location>
        <begin position="107"/>
        <end position="196"/>
    </location>
</feature>
<dbReference type="AlphaFoldDB" id="A0AAV1E840"/>
<keyword evidence="3 5" id="KW-0195">Cyclin</keyword>
<evidence type="ECO:0000256" key="5">
    <source>
        <dbReference type="RuleBase" id="RU000383"/>
    </source>
</evidence>
<organism evidence="9 10">
    <name type="scientific">Oldenlandia corymbosa var. corymbosa</name>
    <dbReference type="NCBI Taxonomy" id="529605"/>
    <lineage>
        <taxon>Eukaryota</taxon>
        <taxon>Viridiplantae</taxon>
        <taxon>Streptophyta</taxon>
        <taxon>Embryophyta</taxon>
        <taxon>Tracheophyta</taxon>
        <taxon>Spermatophyta</taxon>
        <taxon>Magnoliopsida</taxon>
        <taxon>eudicotyledons</taxon>
        <taxon>Gunneridae</taxon>
        <taxon>Pentapetalae</taxon>
        <taxon>asterids</taxon>
        <taxon>lamiids</taxon>
        <taxon>Gentianales</taxon>
        <taxon>Rubiaceae</taxon>
        <taxon>Rubioideae</taxon>
        <taxon>Spermacoceae</taxon>
        <taxon>Hedyotis-Oldenlandia complex</taxon>
        <taxon>Oldenlandia</taxon>
    </lineage>
</organism>
<dbReference type="InterPro" id="IPR039361">
    <property type="entry name" value="Cyclin"/>
</dbReference>
<evidence type="ECO:0000256" key="6">
    <source>
        <dbReference type="SAM" id="MobiDB-lite"/>
    </source>
</evidence>
<evidence type="ECO:0000313" key="10">
    <source>
        <dbReference type="Proteomes" id="UP001161247"/>
    </source>
</evidence>
<dbReference type="SMART" id="SM01332">
    <property type="entry name" value="Cyclin_C"/>
    <property type="match status" value="1"/>
</dbReference>
<evidence type="ECO:0000256" key="1">
    <source>
        <dbReference type="ARBA" id="ARBA00009065"/>
    </source>
</evidence>
<sequence length="358" mass="40936">MAYQYQNKVKFPSLLDALYCDEEEEQYSISEDDDEQSSQCVNEGDDESDESPSLLLLEEEEWLWGEEELCILFKKEQDYDFGNNNGFSGLNLNPSLLVVEARCNAVGWMLKVVGFYSFSAKTALLAVNFLDRFLFSSQSHNDGRPWMFQLAAVACLSLAAKVEETQVPLLLDFQVEESKYVFEAKTIQRMEMLVLSTLQWKMNPVTPLSFLEFMMRRLRLKNHMYWEFLRRCECLLLFIISDCRFLSYLPSVMATATMLHIVSNVEPCLTVEYQDQLLGILGINKDKVEDCLRLISEVASNLNFYSSNKRKFRSLPGSPKGVMDLSFSSESSNDSWSFAASSVSSSPEPLSKKNRGSK</sequence>
<dbReference type="Gene3D" id="1.10.472.10">
    <property type="entry name" value="Cyclin-like"/>
    <property type="match status" value="2"/>
</dbReference>
<feature type="compositionally biased region" description="Low complexity" evidence="6">
    <location>
        <begin position="326"/>
        <end position="349"/>
    </location>
</feature>
<gene>
    <name evidence="9" type="ORF">OLC1_LOCUS22287</name>
</gene>
<dbReference type="Pfam" id="PF00134">
    <property type="entry name" value="Cyclin_N"/>
    <property type="match status" value="1"/>
</dbReference>
<feature type="compositionally biased region" description="Acidic residues" evidence="6">
    <location>
        <begin position="24"/>
        <end position="36"/>
    </location>
</feature>
<dbReference type="GO" id="GO:0048316">
    <property type="term" value="P:seed development"/>
    <property type="evidence" value="ECO:0007669"/>
    <property type="project" value="UniProtKB-ARBA"/>
</dbReference>
<keyword evidence="4" id="KW-0131">Cell cycle</keyword>
<dbReference type="GO" id="GO:0051301">
    <property type="term" value="P:cell division"/>
    <property type="evidence" value="ECO:0007669"/>
    <property type="project" value="UniProtKB-KW"/>
</dbReference>
<evidence type="ECO:0000259" key="8">
    <source>
        <dbReference type="SMART" id="SM01332"/>
    </source>
</evidence>
<dbReference type="InterPro" id="IPR048258">
    <property type="entry name" value="Cyclins_cyclin-box"/>
</dbReference>
<evidence type="ECO:0000256" key="4">
    <source>
        <dbReference type="ARBA" id="ARBA00023306"/>
    </source>
</evidence>
<dbReference type="InterPro" id="IPR036915">
    <property type="entry name" value="Cyclin-like_sf"/>
</dbReference>
<evidence type="ECO:0000256" key="2">
    <source>
        <dbReference type="ARBA" id="ARBA00022618"/>
    </source>
</evidence>
<dbReference type="FunFam" id="1.10.472.10:FF:000060">
    <property type="entry name" value="D6-type cyclin"/>
    <property type="match status" value="1"/>
</dbReference>
<dbReference type="EMBL" id="OX459125">
    <property type="protein sequence ID" value="CAI9115847.1"/>
    <property type="molecule type" value="Genomic_DNA"/>
</dbReference>
<dbReference type="Pfam" id="PF02984">
    <property type="entry name" value="Cyclin_C"/>
    <property type="match status" value="1"/>
</dbReference>
<dbReference type="SUPFAM" id="SSF47954">
    <property type="entry name" value="Cyclin-like"/>
    <property type="match status" value="2"/>
</dbReference>
<dbReference type="SMART" id="SM00385">
    <property type="entry name" value="CYCLIN"/>
    <property type="match status" value="1"/>
</dbReference>
<dbReference type="InterPro" id="IPR013763">
    <property type="entry name" value="Cyclin-like_dom"/>
</dbReference>
<dbReference type="InterPro" id="IPR004367">
    <property type="entry name" value="Cyclin_C-dom"/>
</dbReference>
<dbReference type="FunFam" id="1.10.472.10:FF:000070">
    <property type="entry name" value="CYCLIN D32"/>
    <property type="match status" value="1"/>
</dbReference>
<dbReference type="PROSITE" id="PS00292">
    <property type="entry name" value="CYCLINS"/>
    <property type="match status" value="1"/>
</dbReference>
<evidence type="ECO:0000256" key="3">
    <source>
        <dbReference type="ARBA" id="ARBA00023127"/>
    </source>
</evidence>
<evidence type="ECO:0000313" key="9">
    <source>
        <dbReference type="EMBL" id="CAI9115847.1"/>
    </source>
</evidence>
<keyword evidence="2" id="KW-0132">Cell division</keyword>